<dbReference type="Proteomes" id="UP000282656">
    <property type="component" value="Unassembled WGS sequence"/>
</dbReference>
<feature type="region of interest" description="Disordered" evidence="1">
    <location>
        <begin position="200"/>
        <end position="247"/>
    </location>
</feature>
<keyword evidence="4" id="KW-1185">Reference proteome</keyword>
<dbReference type="Gene3D" id="3.30.300.180">
    <property type="match status" value="1"/>
</dbReference>
<accession>A0A3A8PY98</accession>
<sequence length="444" mass="47801">MGGVDVAGLDWVQVDVGFPMSLAVIGAARVLGMDRRAFLGAMVELQIWAVQALPEGRFVSFGPSADMSGGQAWDASADEAVWIEALESAVRWTGTPGAFWSALLRARILIREDDGVRLTLCDRYVGVLDKRKKEAERKRRERAASKGLAVSAGRPRDTSGTSSPRNRREKENKRSSSAAAGLGELEIGQELVTALPAHLIPVPPVPTEDTPPDAEQDPVQLSLPGTHLVPAAPPREDAPAPSPDAGRPLPAPAMAARAAAFFDAFQDARVRAFRGVPREKPPAGWADWYAQALRGVDGDEARLQAACQGYLQSDWGRTRQPAGTVLAFCSPRVWTRYVPPLEDGAEEGADLSGGPVTDEAPSTEAARVWSDCLEGLRAQGKRYALSWLGKARAVGVEDGRLVLAAPDTYFRQWVDEQYGALMEAEVRSLGLEGVRWARAAHEVA</sequence>
<gene>
    <name evidence="3" type="ORF">D7X96_34425</name>
</gene>
<dbReference type="OrthoDB" id="5526546at2"/>
<name>A0A3A8PY98_9BACT</name>
<feature type="domain" description="DnaA N-terminal" evidence="2">
    <location>
        <begin position="367"/>
        <end position="422"/>
    </location>
</feature>
<feature type="region of interest" description="Disordered" evidence="1">
    <location>
        <begin position="135"/>
        <end position="183"/>
    </location>
</feature>
<evidence type="ECO:0000313" key="4">
    <source>
        <dbReference type="Proteomes" id="UP000282656"/>
    </source>
</evidence>
<dbReference type="AlphaFoldDB" id="A0A3A8PY98"/>
<reference evidence="4" key="1">
    <citation type="submission" date="2018-09" db="EMBL/GenBank/DDBJ databases">
        <authorList>
            <person name="Livingstone P.G."/>
            <person name="Whitworth D.E."/>
        </authorList>
    </citation>
    <scope>NUCLEOTIDE SEQUENCE [LARGE SCALE GENOMIC DNA]</scope>
    <source>
        <strain evidence="4">AB047A</strain>
    </source>
</reference>
<evidence type="ECO:0000313" key="3">
    <source>
        <dbReference type="EMBL" id="RKH59991.1"/>
    </source>
</evidence>
<proteinExistence type="predicted"/>
<feature type="compositionally biased region" description="Basic and acidic residues" evidence="1">
    <location>
        <begin position="135"/>
        <end position="144"/>
    </location>
</feature>
<evidence type="ECO:0000259" key="2">
    <source>
        <dbReference type="Pfam" id="PF11638"/>
    </source>
</evidence>
<dbReference type="InterPro" id="IPR024633">
    <property type="entry name" value="DnaA_N_dom"/>
</dbReference>
<dbReference type="EMBL" id="RAWM01000157">
    <property type="protein sequence ID" value="RKH59991.1"/>
    <property type="molecule type" value="Genomic_DNA"/>
</dbReference>
<comment type="caution">
    <text evidence="3">The sequence shown here is derived from an EMBL/GenBank/DDBJ whole genome shotgun (WGS) entry which is preliminary data.</text>
</comment>
<organism evidence="3 4">
    <name type="scientific">Corallococcus interemptor</name>
    <dbReference type="NCBI Taxonomy" id="2316720"/>
    <lineage>
        <taxon>Bacteria</taxon>
        <taxon>Pseudomonadati</taxon>
        <taxon>Myxococcota</taxon>
        <taxon>Myxococcia</taxon>
        <taxon>Myxococcales</taxon>
        <taxon>Cystobacterineae</taxon>
        <taxon>Myxococcaceae</taxon>
        <taxon>Corallococcus</taxon>
    </lineage>
</organism>
<dbReference type="Pfam" id="PF11638">
    <property type="entry name" value="DnaA_N"/>
    <property type="match status" value="1"/>
</dbReference>
<dbReference type="InterPro" id="IPR038454">
    <property type="entry name" value="DnaA_N_sf"/>
</dbReference>
<evidence type="ECO:0000256" key="1">
    <source>
        <dbReference type="SAM" id="MobiDB-lite"/>
    </source>
</evidence>
<protein>
    <recommendedName>
        <fullName evidence="2">DnaA N-terminal domain-containing protein</fullName>
    </recommendedName>
</protein>
<dbReference type="RefSeq" id="WP_121771657.1">
    <property type="nucleotide sequence ID" value="NZ_RAWM01000157.1"/>
</dbReference>